<evidence type="ECO:0000313" key="1">
    <source>
        <dbReference type="EMBL" id="CBI33367.3"/>
    </source>
</evidence>
<dbReference type="Proteomes" id="UP000009183">
    <property type="component" value="Chromosome 5"/>
</dbReference>
<keyword evidence="2" id="KW-1185">Reference proteome</keyword>
<evidence type="ECO:0000313" key="2">
    <source>
        <dbReference type="Proteomes" id="UP000009183"/>
    </source>
</evidence>
<dbReference type="PaxDb" id="29760-VIT_05s0051g00900.t01"/>
<accession>D7TS95</accession>
<gene>
    <name evidence="1" type="ordered locus">VIT_05s0051g00900</name>
</gene>
<dbReference type="AlphaFoldDB" id="D7TS95"/>
<dbReference type="EMBL" id="FN596241">
    <property type="protein sequence ID" value="CBI33367.3"/>
    <property type="molecule type" value="Genomic_DNA"/>
</dbReference>
<sequence>MVLWSLYNSAHISIRAVAGIFWSSGNEPKSIKHPFSIPLSSKASKLL</sequence>
<name>D7TS95_VITVI</name>
<proteinExistence type="predicted"/>
<protein>
    <submittedName>
        <fullName evidence="1">Uncharacterized protein</fullName>
    </submittedName>
</protein>
<dbReference type="InParanoid" id="D7TS95"/>
<organism evidence="1 2">
    <name type="scientific">Vitis vinifera</name>
    <name type="common">Grape</name>
    <dbReference type="NCBI Taxonomy" id="29760"/>
    <lineage>
        <taxon>Eukaryota</taxon>
        <taxon>Viridiplantae</taxon>
        <taxon>Streptophyta</taxon>
        <taxon>Embryophyta</taxon>
        <taxon>Tracheophyta</taxon>
        <taxon>Spermatophyta</taxon>
        <taxon>Magnoliopsida</taxon>
        <taxon>eudicotyledons</taxon>
        <taxon>Gunneridae</taxon>
        <taxon>Pentapetalae</taxon>
        <taxon>rosids</taxon>
        <taxon>Vitales</taxon>
        <taxon>Vitaceae</taxon>
        <taxon>Viteae</taxon>
        <taxon>Vitis</taxon>
    </lineage>
</organism>
<dbReference type="HOGENOM" id="CLU_3176473_0_0_1"/>
<reference evidence="2" key="1">
    <citation type="journal article" date="2007" name="Nature">
        <title>The grapevine genome sequence suggests ancestral hexaploidization in major angiosperm phyla.</title>
        <authorList>
            <consortium name="The French-Italian Public Consortium for Grapevine Genome Characterization."/>
            <person name="Jaillon O."/>
            <person name="Aury J.-M."/>
            <person name="Noel B."/>
            <person name="Policriti A."/>
            <person name="Clepet C."/>
            <person name="Casagrande A."/>
            <person name="Choisne N."/>
            <person name="Aubourg S."/>
            <person name="Vitulo N."/>
            <person name="Jubin C."/>
            <person name="Vezzi A."/>
            <person name="Legeai F."/>
            <person name="Hugueney P."/>
            <person name="Dasilva C."/>
            <person name="Horner D."/>
            <person name="Mica E."/>
            <person name="Jublot D."/>
            <person name="Poulain J."/>
            <person name="Bruyere C."/>
            <person name="Billault A."/>
            <person name="Segurens B."/>
            <person name="Gouyvenoux M."/>
            <person name="Ugarte E."/>
            <person name="Cattonaro F."/>
            <person name="Anthouard V."/>
            <person name="Vico V."/>
            <person name="Del Fabbro C."/>
            <person name="Alaux M."/>
            <person name="Di Gaspero G."/>
            <person name="Dumas V."/>
            <person name="Felice N."/>
            <person name="Paillard S."/>
            <person name="Juman I."/>
            <person name="Moroldo M."/>
            <person name="Scalabrin S."/>
            <person name="Canaguier A."/>
            <person name="Le Clainche I."/>
            <person name="Malacrida G."/>
            <person name="Durand E."/>
            <person name="Pesole G."/>
            <person name="Laucou V."/>
            <person name="Chatelet P."/>
            <person name="Merdinoglu D."/>
            <person name="Delledonne M."/>
            <person name="Pezzotti M."/>
            <person name="Lecharny A."/>
            <person name="Scarpelli C."/>
            <person name="Artiguenave F."/>
            <person name="Pe M.E."/>
            <person name="Valle G."/>
            <person name="Morgante M."/>
            <person name="Caboche M."/>
            <person name="Adam-Blondon A.-F."/>
            <person name="Weissenbach J."/>
            <person name="Quetier F."/>
            <person name="Wincker P."/>
        </authorList>
    </citation>
    <scope>NUCLEOTIDE SEQUENCE [LARGE SCALE GENOMIC DNA]</scope>
    <source>
        <strain evidence="2">cv. Pinot noir / PN40024</strain>
    </source>
</reference>